<dbReference type="SUPFAM" id="SSF48452">
    <property type="entry name" value="TPR-like"/>
    <property type="match status" value="1"/>
</dbReference>
<dbReference type="Pfam" id="PF12771">
    <property type="entry name" value="SusD-like_2"/>
    <property type="match status" value="1"/>
</dbReference>
<reference evidence="2 3" key="1">
    <citation type="journal article" date="2017" name="Front. Microbiol.">
        <title>Labilibaculum manganireducens gen. nov., sp. nov. and Labilibaculum filiforme sp. nov., Novel Bacteroidetes Isolated from Subsurface Sediments of the Baltic Sea.</title>
        <authorList>
            <person name="Vandieken V."/>
            <person name="Marshall I.P."/>
            <person name="Niemann H."/>
            <person name="Engelen B."/>
            <person name="Cypionka H."/>
        </authorList>
    </citation>
    <scope>NUCLEOTIDE SEQUENCE [LARGE SCALE GENOMIC DNA]</scope>
    <source>
        <strain evidence="2 3">59.16B</strain>
    </source>
</reference>
<feature type="region of interest" description="Disordered" evidence="1">
    <location>
        <begin position="308"/>
        <end position="328"/>
    </location>
</feature>
<organism evidence="2 3">
    <name type="scientific">Labilibaculum filiforme</name>
    <dbReference type="NCBI Taxonomy" id="1940526"/>
    <lineage>
        <taxon>Bacteria</taxon>
        <taxon>Pseudomonadati</taxon>
        <taxon>Bacteroidota</taxon>
        <taxon>Bacteroidia</taxon>
        <taxon>Marinilabiliales</taxon>
        <taxon>Marinifilaceae</taxon>
        <taxon>Labilibaculum</taxon>
    </lineage>
</organism>
<dbReference type="EMBL" id="MVDD01000001">
    <property type="protein sequence ID" value="PKQ65633.1"/>
    <property type="molecule type" value="Genomic_DNA"/>
</dbReference>
<accession>A0A2N3I5W0</accession>
<dbReference type="Gene3D" id="1.25.40.390">
    <property type="match status" value="1"/>
</dbReference>
<dbReference type="OrthoDB" id="1387301at2"/>
<dbReference type="Proteomes" id="UP000233535">
    <property type="component" value="Unassembled WGS sequence"/>
</dbReference>
<sequence length="523" mass="58323">MKHRIITMSLACMTLFGWGCDSYLDINEDPNVLSEIPDAKVVLPSAEIGLANQLMGWDFGFGGGFWGQYWTQAYSASQFKFLCEYQETSFSNTYTELTAGVLNDLERMKDVSAESTNKGNYFVAEALSIFTWQIMTDVWGDVPYFEALKGNEGNVSPMFDKGSEIYADLFKRVEALIATDLSTSTLDESYDFVYAGDLTAWKAFANSLKLKLMMRLTETADYNNADVISFIEASSFITSSARIPGSTWSDGQEGKRHPMREFEQGGAANLSTNVIASKNFLDYLNNNSDPRIETLFVKTGSAHKGAFVGDFDSNEDSDGDGVKDDTEKYSQPIFSPNMDLVIMSTWEINFFIAEAYVRAGNNAKAKEYYDLGVQASKNQHITDIDLEMKVDEKAALVATLVNDDIISTGYATWVNGTIEEGIEQIAMQKWVANANYQHIESFLEHNRTKYPSVNLVDIRKDRTEAFDNFPVGSLTISVAGRAKTNAKLPSAPIYPASVLTRNSNAPEQRVDLLSKVWWNLKAE</sequence>
<evidence type="ECO:0000313" key="2">
    <source>
        <dbReference type="EMBL" id="PKQ65633.1"/>
    </source>
</evidence>
<dbReference type="RefSeq" id="WP_101259567.1">
    <property type="nucleotide sequence ID" value="NZ_MVDD01000001.1"/>
</dbReference>
<comment type="caution">
    <text evidence="2">The sequence shown here is derived from an EMBL/GenBank/DDBJ whole genome shotgun (WGS) entry which is preliminary data.</text>
</comment>
<dbReference type="InterPro" id="IPR011990">
    <property type="entry name" value="TPR-like_helical_dom_sf"/>
</dbReference>
<evidence type="ECO:0000256" key="1">
    <source>
        <dbReference type="SAM" id="MobiDB-lite"/>
    </source>
</evidence>
<protein>
    <recommendedName>
        <fullName evidence="4">SusD/RagB family nutrient-binding outer membrane lipoprotein</fullName>
    </recommendedName>
</protein>
<evidence type="ECO:0008006" key="4">
    <source>
        <dbReference type="Google" id="ProtNLM"/>
    </source>
</evidence>
<evidence type="ECO:0000313" key="3">
    <source>
        <dbReference type="Proteomes" id="UP000233535"/>
    </source>
</evidence>
<name>A0A2N3I5W0_9BACT</name>
<gene>
    <name evidence="2" type="ORF">BZG02_01110</name>
</gene>
<dbReference type="InterPro" id="IPR041662">
    <property type="entry name" value="SusD-like_2"/>
</dbReference>
<proteinExistence type="predicted"/>
<dbReference type="AlphaFoldDB" id="A0A2N3I5W0"/>
<keyword evidence="3" id="KW-1185">Reference proteome</keyword>